<evidence type="ECO:0000256" key="3">
    <source>
        <dbReference type="ARBA" id="ARBA00012438"/>
    </source>
</evidence>
<dbReference type="SUPFAM" id="SSF47384">
    <property type="entry name" value="Homodimeric domain of signal transducing histidine kinase"/>
    <property type="match status" value="1"/>
</dbReference>
<organism evidence="14 15">
    <name type="scientific">Algibacter agarivorans</name>
    <dbReference type="NCBI Taxonomy" id="1109741"/>
    <lineage>
        <taxon>Bacteria</taxon>
        <taxon>Pseudomonadati</taxon>
        <taxon>Bacteroidota</taxon>
        <taxon>Flavobacteriia</taxon>
        <taxon>Flavobacteriales</taxon>
        <taxon>Flavobacteriaceae</taxon>
        <taxon>Algibacter</taxon>
    </lineage>
</organism>
<dbReference type="Gene3D" id="3.40.50.2300">
    <property type="match status" value="1"/>
</dbReference>
<comment type="caution">
    <text evidence="14">The sequence shown here is derived from an EMBL/GenBank/DDBJ whole genome shotgun (WGS) entry which is preliminary data.</text>
</comment>
<evidence type="ECO:0000259" key="13">
    <source>
        <dbReference type="PROSITE" id="PS50110"/>
    </source>
</evidence>
<dbReference type="InterPro" id="IPR036890">
    <property type="entry name" value="HATPase_C_sf"/>
</dbReference>
<evidence type="ECO:0000256" key="2">
    <source>
        <dbReference type="ARBA" id="ARBA00004651"/>
    </source>
</evidence>
<dbReference type="InterPro" id="IPR011006">
    <property type="entry name" value="CheY-like_superfamily"/>
</dbReference>
<keyword evidence="4" id="KW-1003">Cell membrane</keyword>
<keyword evidence="8" id="KW-0418">Kinase</keyword>
<dbReference type="PANTHER" id="PTHR43047">
    <property type="entry name" value="TWO-COMPONENT HISTIDINE PROTEIN KINASE"/>
    <property type="match status" value="1"/>
</dbReference>
<proteinExistence type="predicted"/>
<dbReference type="SUPFAM" id="SSF55874">
    <property type="entry name" value="ATPase domain of HSP90 chaperone/DNA topoisomerase II/histidine kinase"/>
    <property type="match status" value="1"/>
</dbReference>
<evidence type="ECO:0000256" key="10">
    <source>
        <dbReference type="PROSITE-ProRule" id="PRU00169"/>
    </source>
</evidence>
<evidence type="ECO:0000256" key="8">
    <source>
        <dbReference type="ARBA" id="ARBA00022777"/>
    </source>
</evidence>
<dbReference type="InterPro" id="IPR005467">
    <property type="entry name" value="His_kinase_dom"/>
</dbReference>
<dbReference type="SUPFAM" id="SSF52172">
    <property type="entry name" value="CheY-like"/>
    <property type="match status" value="1"/>
</dbReference>
<evidence type="ECO:0000256" key="1">
    <source>
        <dbReference type="ARBA" id="ARBA00000085"/>
    </source>
</evidence>
<accession>A0ABP9GI63</accession>
<evidence type="ECO:0000256" key="6">
    <source>
        <dbReference type="ARBA" id="ARBA00022679"/>
    </source>
</evidence>
<dbReference type="InterPro" id="IPR048760">
    <property type="entry name" value="VP0354-like_sensor_dom"/>
</dbReference>
<dbReference type="InterPro" id="IPR003660">
    <property type="entry name" value="HAMP_dom"/>
</dbReference>
<dbReference type="SUPFAM" id="SSF103190">
    <property type="entry name" value="Sensory domain-like"/>
    <property type="match status" value="1"/>
</dbReference>
<dbReference type="SMART" id="SM00387">
    <property type="entry name" value="HATPase_c"/>
    <property type="match status" value="1"/>
</dbReference>
<evidence type="ECO:0000256" key="5">
    <source>
        <dbReference type="ARBA" id="ARBA00022553"/>
    </source>
</evidence>
<dbReference type="InterPro" id="IPR036097">
    <property type="entry name" value="HisK_dim/P_sf"/>
</dbReference>
<dbReference type="SMART" id="SM00388">
    <property type="entry name" value="HisKA"/>
    <property type="match status" value="1"/>
</dbReference>
<evidence type="ECO:0000256" key="4">
    <source>
        <dbReference type="ARBA" id="ARBA00022475"/>
    </source>
</evidence>
<evidence type="ECO:0000256" key="11">
    <source>
        <dbReference type="SAM" id="Phobius"/>
    </source>
</evidence>
<dbReference type="CDD" id="cd06225">
    <property type="entry name" value="HAMP"/>
    <property type="match status" value="1"/>
</dbReference>
<sequence>MKYRHSIVFRLAIFFTGLIIFSILLSGYLVFKKSSHVIIEYSKKRTVFESELAEQAFYALLGEVSNDIAVIASSPSLQNYVLDTSSKKISEDINQLFSTILKNKESYFQIRYIGTENNGKEIIRFDKIDDKILKSNNLQEKGDRNYYKEAINIKKGEFYFSKINLNEEHGVISLPYTPTLRAASPIFNVFNKIIGIVIINVDLNKFYNILNKISNEESQLYLINSEGEYLYAPEKDKEFSSQVNKYHNFYTDFKIDYNTLLKSKNKDSNSTKTLGNGVLGYIKEINYFQNKRKIYLISTMKQNVLLKSAQSVRRESIQTLLWVCLISILISWLFVNFISKSINQVTKAISNYDEGIAIDLELPVHRKDEIGFLARAFDKMKLKIDLNLKKLNTALKQEKEAKQQRDEFIQNMSHELRTPLNTILGLNKLLRNNAPLDSQLPILEALERSSNNLAGLVYDVLDHKKLVNGTLNIEYCPTNIGHLLKDIYSSYHYETIQKELTFNIEIDKQLENDMFQTDPLRLSQIVTNLIVNAIKFTSNGSITLYASVSANNPKFITIKVADTGIGILPENINKINNRYFQESNDISGHYGGYGLGLSIVKQLTNLFGGSLEAKSKKGSGSGFCVTLPAIPSSLSRNKSDNLSRKIIYPQLENSYEILHIEDDVSTLELIKHVLLDKHIILVQVTRLDDAKEYLLKNSPDIIFSDLLLNETKLKPELKNWIKTKKIDCPLVIISALEPEEMKSISPLFFQKPFDVDYLKDFTYKILGANEFSLPDFSNIYSNYDHDSSKIDKVLNLLIEEFETYMTRIKTTIAVKNQTEWEAISHKLITHINNLKLTSLLSLLPKNVKSLKHKDVQKIDNIFAYYLCCFRLEKRINLKG</sequence>
<dbReference type="InterPro" id="IPR004358">
    <property type="entry name" value="Sig_transdc_His_kin-like_C"/>
</dbReference>
<evidence type="ECO:0000259" key="12">
    <source>
        <dbReference type="PROSITE" id="PS50109"/>
    </source>
</evidence>
<dbReference type="Gene3D" id="3.30.450.20">
    <property type="entry name" value="PAS domain"/>
    <property type="match status" value="1"/>
</dbReference>
<comment type="subcellular location">
    <subcellularLocation>
        <location evidence="2">Cell membrane</location>
        <topology evidence="2">Multi-pass membrane protein</topology>
    </subcellularLocation>
</comment>
<name>A0ABP9GI63_9FLAO</name>
<dbReference type="EMBL" id="BAABJJ010000020">
    <property type="protein sequence ID" value="GAA4943554.1"/>
    <property type="molecule type" value="Genomic_DNA"/>
</dbReference>
<evidence type="ECO:0000256" key="7">
    <source>
        <dbReference type="ARBA" id="ARBA00022692"/>
    </source>
</evidence>
<evidence type="ECO:0000313" key="15">
    <source>
        <dbReference type="Proteomes" id="UP001501302"/>
    </source>
</evidence>
<reference evidence="15" key="1">
    <citation type="journal article" date="2019" name="Int. J. Syst. Evol. Microbiol.">
        <title>The Global Catalogue of Microorganisms (GCM) 10K type strain sequencing project: providing services to taxonomists for standard genome sequencing and annotation.</title>
        <authorList>
            <consortium name="The Broad Institute Genomics Platform"/>
            <consortium name="The Broad Institute Genome Sequencing Center for Infectious Disease"/>
            <person name="Wu L."/>
            <person name="Ma J."/>
        </authorList>
    </citation>
    <scope>NUCLEOTIDE SEQUENCE [LARGE SCALE GENOMIC DNA]</scope>
    <source>
        <strain evidence="15">JCM 18285</strain>
    </source>
</reference>
<dbReference type="Gene3D" id="3.30.565.10">
    <property type="entry name" value="Histidine kinase-like ATPase, C-terminal domain"/>
    <property type="match status" value="1"/>
</dbReference>
<dbReference type="InterPro" id="IPR001789">
    <property type="entry name" value="Sig_transdc_resp-reg_receiver"/>
</dbReference>
<keyword evidence="11" id="KW-0472">Membrane</keyword>
<evidence type="ECO:0000313" key="14">
    <source>
        <dbReference type="EMBL" id="GAA4943554.1"/>
    </source>
</evidence>
<dbReference type="Gene3D" id="6.10.340.10">
    <property type="match status" value="1"/>
</dbReference>
<comment type="catalytic activity">
    <reaction evidence="1">
        <text>ATP + protein L-histidine = ADP + protein N-phospho-L-histidine.</text>
        <dbReference type="EC" id="2.7.13.3"/>
    </reaction>
</comment>
<feature type="domain" description="Histidine kinase" evidence="12">
    <location>
        <begin position="411"/>
        <end position="631"/>
    </location>
</feature>
<dbReference type="Pfam" id="PF21623">
    <property type="entry name" value="HK_sensor_dom_bact"/>
    <property type="match status" value="1"/>
</dbReference>
<dbReference type="Pfam" id="PF00672">
    <property type="entry name" value="HAMP"/>
    <property type="match status" value="1"/>
</dbReference>
<dbReference type="PROSITE" id="PS50110">
    <property type="entry name" value="RESPONSE_REGULATORY"/>
    <property type="match status" value="1"/>
</dbReference>
<dbReference type="Proteomes" id="UP001501302">
    <property type="component" value="Unassembled WGS sequence"/>
</dbReference>
<keyword evidence="15" id="KW-1185">Reference proteome</keyword>
<dbReference type="PRINTS" id="PR00344">
    <property type="entry name" value="BCTRLSENSOR"/>
</dbReference>
<feature type="transmembrane region" description="Helical" evidence="11">
    <location>
        <begin position="7"/>
        <end position="31"/>
    </location>
</feature>
<dbReference type="EC" id="2.7.13.3" evidence="3"/>
<dbReference type="PROSITE" id="PS50109">
    <property type="entry name" value="HIS_KIN"/>
    <property type="match status" value="1"/>
</dbReference>
<evidence type="ECO:0000256" key="9">
    <source>
        <dbReference type="ARBA" id="ARBA00022989"/>
    </source>
</evidence>
<feature type="modified residue" description="4-aspartylphosphate" evidence="10">
    <location>
        <position position="705"/>
    </location>
</feature>
<keyword evidence="5 10" id="KW-0597">Phosphoprotein</keyword>
<dbReference type="CDD" id="cd00082">
    <property type="entry name" value="HisKA"/>
    <property type="match status" value="1"/>
</dbReference>
<dbReference type="Pfam" id="PF00512">
    <property type="entry name" value="HisKA"/>
    <property type="match status" value="1"/>
</dbReference>
<dbReference type="CDD" id="cd00156">
    <property type="entry name" value="REC"/>
    <property type="match status" value="1"/>
</dbReference>
<keyword evidence="6" id="KW-0808">Transferase</keyword>
<dbReference type="InterPro" id="IPR003594">
    <property type="entry name" value="HATPase_dom"/>
</dbReference>
<dbReference type="CDD" id="cd18773">
    <property type="entry name" value="PDC1_HK_sensor"/>
    <property type="match status" value="1"/>
</dbReference>
<keyword evidence="9 11" id="KW-1133">Transmembrane helix</keyword>
<dbReference type="Pfam" id="PF02518">
    <property type="entry name" value="HATPase_c"/>
    <property type="match status" value="1"/>
</dbReference>
<dbReference type="InterPro" id="IPR003661">
    <property type="entry name" value="HisK_dim/P_dom"/>
</dbReference>
<keyword evidence="7 11" id="KW-0812">Transmembrane</keyword>
<dbReference type="Gene3D" id="1.10.287.130">
    <property type="match status" value="1"/>
</dbReference>
<dbReference type="InterPro" id="IPR029151">
    <property type="entry name" value="Sensor-like_sf"/>
</dbReference>
<protein>
    <recommendedName>
        <fullName evidence="3">histidine kinase</fullName>
        <ecNumber evidence="3">2.7.13.3</ecNumber>
    </recommendedName>
</protein>
<feature type="domain" description="Response regulatory" evidence="13">
    <location>
        <begin position="656"/>
        <end position="766"/>
    </location>
</feature>
<gene>
    <name evidence="14" type="ORF">GCM10023314_15740</name>
</gene>